<accession>A0A8X8KJ90</accession>
<comment type="caution">
    <text evidence="2">The sequence shown here is derived from an EMBL/GenBank/DDBJ whole genome shotgun (WGS) entry which is preliminary data.</text>
</comment>
<dbReference type="GO" id="GO:0004180">
    <property type="term" value="F:carboxypeptidase activity"/>
    <property type="evidence" value="ECO:0007669"/>
    <property type="project" value="UniProtKB-KW"/>
</dbReference>
<gene>
    <name evidence="2" type="ORF">KW868_21030</name>
</gene>
<feature type="signal peptide" evidence="1">
    <location>
        <begin position="1"/>
        <end position="26"/>
    </location>
</feature>
<keyword evidence="2" id="KW-0121">Carboxypeptidase</keyword>
<feature type="chain" id="PRO_5036499677" evidence="1">
    <location>
        <begin position="27"/>
        <end position="148"/>
    </location>
</feature>
<sequence>MFINKKIYHMQMKVLCILAISFALSACISRLSRPEISGQVIDQFDQPIDQVQVGETQTDVQGNFRLKERRYAAFLLKEIMYMEAPPIFVQERLSKQGYQPCDLQYFNSHGGGQRKGAQWKVGKIILQSNLNVAKQDEIPDCTVKTQEK</sequence>
<keyword evidence="1" id="KW-0732">Signal</keyword>
<name>A0A8X8KJ90_ACIGI</name>
<evidence type="ECO:0000313" key="3">
    <source>
        <dbReference type="Proteomes" id="UP000887320"/>
    </source>
</evidence>
<dbReference type="AlphaFoldDB" id="A0A8X8KJ90"/>
<evidence type="ECO:0000256" key="1">
    <source>
        <dbReference type="SAM" id="SignalP"/>
    </source>
</evidence>
<protein>
    <submittedName>
        <fullName evidence="2">Carboxypeptidase regulatory-like domain-containing protein</fullName>
    </submittedName>
</protein>
<dbReference type="EMBL" id="JAHWXT010000011">
    <property type="protein sequence ID" value="MCF0266937.1"/>
    <property type="molecule type" value="Genomic_DNA"/>
</dbReference>
<reference evidence="2" key="1">
    <citation type="submission" date="2021-07" db="EMBL/GenBank/DDBJ databases">
        <authorList>
            <person name="Fernandez M."/>
            <person name="Pereira P."/>
            <person name="Torres Tejerizo G.A."/>
            <person name="Gonzalez P."/>
            <person name="Agostini E."/>
        </authorList>
    </citation>
    <scope>NUCLEOTIDE SEQUENCE</scope>
    <source>
        <strain evidence="2">SFC 500-1A</strain>
    </source>
</reference>
<organism evidence="2 3">
    <name type="scientific">Acinetobacter guillouiae</name>
    <name type="common">Acinetobacter genomosp. 11</name>
    <dbReference type="NCBI Taxonomy" id="106649"/>
    <lineage>
        <taxon>Bacteria</taxon>
        <taxon>Pseudomonadati</taxon>
        <taxon>Pseudomonadota</taxon>
        <taxon>Gammaproteobacteria</taxon>
        <taxon>Moraxellales</taxon>
        <taxon>Moraxellaceae</taxon>
        <taxon>Acinetobacter</taxon>
    </lineage>
</organism>
<evidence type="ECO:0000313" key="2">
    <source>
        <dbReference type="EMBL" id="MCF0266937.1"/>
    </source>
</evidence>
<keyword evidence="2" id="KW-0378">Hydrolase</keyword>
<dbReference type="Proteomes" id="UP000887320">
    <property type="component" value="Unassembled WGS sequence"/>
</dbReference>
<keyword evidence="2" id="KW-0645">Protease</keyword>
<proteinExistence type="predicted"/>
<dbReference type="PROSITE" id="PS51257">
    <property type="entry name" value="PROKAR_LIPOPROTEIN"/>
    <property type="match status" value="1"/>
</dbReference>